<feature type="region of interest" description="Disordered" evidence="1">
    <location>
        <begin position="165"/>
        <end position="204"/>
    </location>
</feature>
<protein>
    <submittedName>
        <fullName evidence="2">Uncharacterized protein</fullName>
    </submittedName>
</protein>
<evidence type="ECO:0000256" key="1">
    <source>
        <dbReference type="SAM" id="MobiDB-lite"/>
    </source>
</evidence>
<comment type="caution">
    <text evidence="2">The sequence shown here is derived from an EMBL/GenBank/DDBJ whole genome shotgun (WGS) entry which is preliminary data.</text>
</comment>
<sequence length="255" mass="28109">MVVVAFLETTDIETSPGIVCSVLLGTVSEFLEAGWIGSSVTGRLKFLVSSRVFAALLLRPRLLPLLTLILSPQIITTLLNALMQPYARYMRIYDDVAVSERSRSPTSTLTTEMCASSPTSSIGTQCPIYENVADFAPLAARGADSATPPFDRSQRLNMDFINHIPPPPLTGSVDLDKSSSDYGTSRRTKRPLDMRPLSLPASERKRLEQKSNNVLIAVIGSTIKDMAFGVRKSLWTNAFVFSPESQKFMNLVYWP</sequence>
<evidence type="ECO:0000313" key="3">
    <source>
        <dbReference type="Proteomes" id="UP001303046"/>
    </source>
</evidence>
<evidence type="ECO:0000313" key="2">
    <source>
        <dbReference type="EMBL" id="KAK6727407.1"/>
    </source>
</evidence>
<reference evidence="2 3" key="1">
    <citation type="submission" date="2023-08" db="EMBL/GenBank/DDBJ databases">
        <title>A Necator americanus chromosomal reference genome.</title>
        <authorList>
            <person name="Ilik V."/>
            <person name="Petrzelkova K.J."/>
            <person name="Pardy F."/>
            <person name="Fuh T."/>
            <person name="Niatou-Singa F.S."/>
            <person name="Gouil Q."/>
            <person name="Baker L."/>
            <person name="Ritchie M.E."/>
            <person name="Jex A.R."/>
            <person name="Gazzola D."/>
            <person name="Li H."/>
            <person name="Toshio Fujiwara R."/>
            <person name="Zhan B."/>
            <person name="Aroian R.V."/>
            <person name="Pafco B."/>
            <person name="Schwarz E.M."/>
        </authorList>
    </citation>
    <scope>NUCLEOTIDE SEQUENCE [LARGE SCALE GENOMIC DNA]</scope>
    <source>
        <strain evidence="2 3">Aroian</strain>
        <tissue evidence="2">Whole animal</tissue>
    </source>
</reference>
<dbReference type="EMBL" id="JAVFWL010000001">
    <property type="protein sequence ID" value="KAK6727407.1"/>
    <property type="molecule type" value="Genomic_DNA"/>
</dbReference>
<dbReference type="Proteomes" id="UP001303046">
    <property type="component" value="Unassembled WGS sequence"/>
</dbReference>
<proteinExistence type="predicted"/>
<accession>A0ABR1BQ22</accession>
<name>A0ABR1BQ22_NECAM</name>
<organism evidence="2 3">
    <name type="scientific">Necator americanus</name>
    <name type="common">Human hookworm</name>
    <dbReference type="NCBI Taxonomy" id="51031"/>
    <lineage>
        <taxon>Eukaryota</taxon>
        <taxon>Metazoa</taxon>
        <taxon>Ecdysozoa</taxon>
        <taxon>Nematoda</taxon>
        <taxon>Chromadorea</taxon>
        <taxon>Rhabditida</taxon>
        <taxon>Rhabditina</taxon>
        <taxon>Rhabditomorpha</taxon>
        <taxon>Strongyloidea</taxon>
        <taxon>Ancylostomatidae</taxon>
        <taxon>Bunostominae</taxon>
        <taxon>Necator</taxon>
    </lineage>
</organism>
<keyword evidence="3" id="KW-1185">Reference proteome</keyword>
<gene>
    <name evidence="2" type="primary">Necator_chrI.g1355</name>
    <name evidence="2" type="ORF">RB195_005229</name>
</gene>